<evidence type="ECO:0000313" key="1">
    <source>
        <dbReference type="EMBL" id="TDT63431.1"/>
    </source>
</evidence>
<organism evidence="1 2">
    <name type="scientific">Fonticella tunisiensis</name>
    <dbReference type="NCBI Taxonomy" id="1096341"/>
    <lineage>
        <taxon>Bacteria</taxon>
        <taxon>Bacillati</taxon>
        <taxon>Bacillota</taxon>
        <taxon>Clostridia</taxon>
        <taxon>Eubacteriales</taxon>
        <taxon>Clostridiaceae</taxon>
        <taxon>Fonticella</taxon>
    </lineage>
</organism>
<dbReference type="RefSeq" id="WP_133627078.1">
    <property type="nucleotide sequence ID" value="NZ_SOAZ01000002.1"/>
</dbReference>
<dbReference type="PANTHER" id="PTHR37320">
    <property type="entry name" value="AG-1 BLOOD STAGE MEMBRANE PROTEIN HOMOLOGUE"/>
    <property type="match status" value="1"/>
</dbReference>
<accession>A0A4R7KVA4</accession>
<dbReference type="OrthoDB" id="1656063at2"/>
<dbReference type="Gene3D" id="2.160.20.80">
    <property type="entry name" value="E3 ubiquitin-protein ligase SopA"/>
    <property type="match status" value="1"/>
</dbReference>
<dbReference type="Proteomes" id="UP000295325">
    <property type="component" value="Unassembled WGS sequence"/>
</dbReference>
<gene>
    <name evidence="1" type="ORF">EDD71_102193</name>
</gene>
<name>A0A4R7KVA4_9CLOT</name>
<dbReference type="AlphaFoldDB" id="A0A4R7KVA4"/>
<reference evidence="1 2" key="1">
    <citation type="submission" date="2019-03" db="EMBL/GenBank/DDBJ databases">
        <title>Genomic Encyclopedia of Type Strains, Phase IV (KMG-IV): sequencing the most valuable type-strain genomes for metagenomic binning, comparative biology and taxonomic classification.</title>
        <authorList>
            <person name="Goeker M."/>
        </authorList>
    </citation>
    <scope>NUCLEOTIDE SEQUENCE [LARGE SCALE GENOMIC DNA]</scope>
    <source>
        <strain evidence="1 2">DSM 24455</strain>
    </source>
</reference>
<protein>
    <submittedName>
        <fullName evidence="1">Uncharacterized protein YjbI with pentapeptide repeats</fullName>
    </submittedName>
</protein>
<proteinExistence type="predicted"/>
<evidence type="ECO:0000313" key="2">
    <source>
        <dbReference type="Proteomes" id="UP000295325"/>
    </source>
</evidence>
<dbReference type="InterPro" id="IPR053336">
    <property type="entry name" value="Rhoptry_Surface_Assoc"/>
</dbReference>
<dbReference type="SUPFAM" id="SSF141571">
    <property type="entry name" value="Pentapeptide repeat-like"/>
    <property type="match status" value="1"/>
</dbReference>
<sequence>MYNTSLDFKNYIKMPSRTLSSRLVVGYNTYTDTDIVDMSLESNLVPGEEFTLGTTICNKFEATIMTSNNILALNVVEPYIGLDIGGTVEEVPLGVFIVDDVKTVKGTKQIVAYDNMIKFEKAYFSDLVYPATIQAVATEICQKAGVSFNSTLPNYTIDKIEGKTLREAIGIIAGICGGFARINRTGALEIFGLTSTDINITSENFFGSIEKADKDFTIKKITAIREGNSTISSGSGLASEEVTFSNNFITQAQLDTILTTYNNYSYRPLKLNWQGNPALDVGDKITITDIDNTVYTIPVMRLKLTYSGGLKSEISSVAKSDSKSEYNYKGSITKKVENIVTEQANIKVLLAKKATIEDLNAVNARIDNLTVSTAMIEDASITSAKIQDGAITTAKIGDAQITGAKIASATIDTANIKDAAITNAKIATAAIETANIKDGAITNAKIANGAIDNAKITNAAVDTANIKDAAITTAKIAVGAIDTALIKDGAIGTAQIADGSITDAKIVGLTASKITAGTIDASEIEVINLKAANITVGTINGHQISDGAITVEKIAQGAVTGDKIAAGAITADKIPVGTITEEQVNWKTHLLF</sequence>
<dbReference type="EMBL" id="SOAZ01000002">
    <property type="protein sequence ID" value="TDT63431.1"/>
    <property type="molecule type" value="Genomic_DNA"/>
</dbReference>
<keyword evidence="2" id="KW-1185">Reference proteome</keyword>
<comment type="caution">
    <text evidence="1">The sequence shown here is derived from an EMBL/GenBank/DDBJ whole genome shotgun (WGS) entry which is preliminary data.</text>
</comment>
<dbReference type="PANTHER" id="PTHR37320:SF1">
    <property type="entry name" value="RHOPTRY SURFACE PROTEIN CERLI2"/>
    <property type="match status" value="1"/>
</dbReference>